<comment type="caution">
    <text evidence="2">The sequence shown here is derived from an EMBL/GenBank/DDBJ whole genome shotgun (WGS) entry which is preliminary data.</text>
</comment>
<evidence type="ECO:0000313" key="2">
    <source>
        <dbReference type="EMBL" id="KAK3874078.1"/>
    </source>
</evidence>
<dbReference type="EMBL" id="JAWQEG010002138">
    <property type="protein sequence ID" value="KAK3874078.1"/>
    <property type="molecule type" value="Genomic_DNA"/>
</dbReference>
<accession>A0AAE1FHC6</accession>
<feature type="compositionally biased region" description="Polar residues" evidence="1">
    <location>
        <begin position="7"/>
        <end position="25"/>
    </location>
</feature>
<evidence type="ECO:0000313" key="3">
    <source>
        <dbReference type="Proteomes" id="UP001286313"/>
    </source>
</evidence>
<gene>
    <name evidence="2" type="ORF">Pcinc_020948</name>
</gene>
<reference evidence="2" key="1">
    <citation type="submission" date="2023-10" db="EMBL/GenBank/DDBJ databases">
        <title>Genome assemblies of two species of porcelain crab, Petrolisthes cinctipes and Petrolisthes manimaculis (Anomura: Porcellanidae).</title>
        <authorList>
            <person name="Angst P."/>
        </authorList>
    </citation>
    <scope>NUCLEOTIDE SEQUENCE</scope>
    <source>
        <strain evidence="2">PB745_01</strain>
        <tissue evidence="2">Gill</tissue>
    </source>
</reference>
<dbReference type="PROSITE" id="PS51257">
    <property type="entry name" value="PROKAR_LIPOPROTEIN"/>
    <property type="match status" value="1"/>
</dbReference>
<sequence length="180" mass="19876">MKVLGGPTTQPALPQTSGSCSTNSTQAHRRKLSHIGFVMSINNTVLNHLPPFTNDVALWFTHIDPLWPLDFTEEQKLCAGIGELPTDVTGLVQPTLIHPPATKKYTILKNGFLQALGKSRRCKLSNSPHLGLHSTGVNMCHRTKHQQNTCLSGKTPEKTLSRVRMTAPFLWCLVQTNSSR</sequence>
<dbReference type="Proteomes" id="UP001286313">
    <property type="component" value="Unassembled WGS sequence"/>
</dbReference>
<keyword evidence="3" id="KW-1185">Reference proteome</keyword>
<name>A0AAE1FHC6_PETCI</name>
<proteinExistence type="predicted"/>
<dbReference type="AlphaFoldDB" id="A0AAE1FHC6"/>
<protein>
    <submittedName>
        <fullName evidence="2">Uncharacterized protein</fullName>
    </submittedName>
</protein>
<evidence type="ECO:0000256" key="1">
    <source>
        <dbReference type="SAM" id="MobiDB-lite"/>
    </source>
</evidence>
<feature type="region of interest" description="Disordered" evidence="1">
    <location>
        <begin position="1"/>
        <end position="25"/>
    </location>
</feature>
<organism evidence="2 3">
    <name type="scientific">Petrolisthes cinctipes</name>
    <name type="common">Flat porcelain crab</name>
    <dbReference type="NCBI Taxonomy" id="88211"/>
    <lineage>
        <taxon>Eukaryota</taxon>
        <taxon>Metazoa</taxon>
        <taxon>Ecdysozoa</taxon>
        <taxon>Arthropoda</taxon>
        <taxon>Crustacea</taxon>
        <taxon>Multicrustacea</taxon>
        <taxon>Malacostraca</taxon>
        <taxon>Eumalacostraca</taxon>
        <taxon>Eucarida</taxon>
        <taxon>Decapoda</taxon>
        <taxon>Pleocyemata</taxon>
        <taxon>Anomura</taxon>
        <taxon>Galatheoidea</taxon>
        <taxon>Porcellanidae</taxon>
        <taxon>Petrolisthes</taxon>
    </lineage>
</organism>